<feature type="region of interest" description="Disordered" evidence="2">
    <location>
        <begin position="179"/>
        <end position="239"/>
    </location>
</feature>
<dbReference type="OMA" id="MLEDPDK"/>
<dbReference type="CDD" id="cd09487">
    <property type="entry name" value="SAM_superfamily"/>
    <property type="match status" value="1"/>
</dbReference>
<dbReference type="OrthoDB" id="8188202at2759"/>
<feature type="compositionally biased region" description="Low complexity" evidence="2">
    <location>
        <begin position="754"/>
        <end position="768"/>
    </location>
</feature>
<feature type="region of interest" description="Disordered" evidence="2">
    <location>
        <begin position="431"/>
        <end position="451"/>
    </location>
</feature>
<feature type="region of interest" description="Disordered" evidence="2">
    <location>
        <begin position="385"/>
        <end position="415"/>
    </location>
</feature>
<feature type="compositionally biased region" description="Polar residues" evidence="2">
    <location>
        <begin position="281"/>
        <end position="294"/>
    </location>
</feature>
<proteinExistence type="predicted"/>
<feature type="coiled-coil region" evidence="1">
    <location>
        <begin position="972"/>
        <end position="1005"/>
    </location>
</feature>
<gene>
    <name evidence="5 6" type="primary">LOC118415394</name>
</gene>
<accession>A0A9J7L618</accession>
<name>A0A9J7L618_BRAFL</name>
<evidence type="ECO:0000313" key="4">
    <source>
        <dbReference type="Proteomes" id="UP000001554"/>
    </source>
</evidence>
<feature type="compositionally biased region" description="Pro residues" evidence="2">
    <location>
        <begin position="769"/>
        <end position="788"/>
    </location>
</feature>
<feature type="region of interest" description="Disordered" evidence="2">
    <location>
        <begin position="268"/>
        <end position="305"/>
    </location>
</feature>
<dbReference type="Pfam" id="PF00307">
    <property type="entry name" value="CH"/>
    <property type="match status" value="1"/>
</dbReference>
<dbReference type="Gene3D" id="1.10.150.50">
    <property type="entry name" value="Transcription Factor, Ets-1"/>
    <property type="match status" value="1"/>
</dbReference>
<dbReference type="Gene3D" id="1.10.418.10">
    <property type="entry name" value="Calponin-like domain"/>
    <property type="match status" value="1"/>
</dbReference>
<dbReference type="AlphaFoldDB" id="A0A9J7L618"/>
<dbReference type="GeneID" id="118415394"/>
<reference evidence="4" key="1">
    <citation type="journal article" date="2020" name="Nat. Ecol. Evol.">
        <title>Deeply conserved synteny resolves early events in vertebrate evolution.</title>
        <authorList>
            <person name="Simakov O."/>
            <person name="Marletaz F."/>
            <person name="Yue J.X."/>
            <person name="O'Connell B."/>
            <person name="Jenkins J."/>
            <person name="Brandt A."/>
            <person name="Calef R."/>
            <person name="Tung C.H."/>
            <person name="Huang T.K."/>
            <person name="Schmutz J."/>
            <person name="Satoh N."/>
            <person name="Yu J.K."/>
            <person name="Putnam N.H."/>
            <person name="Green R.E."/>
            <person name="Rokhsar D.S."/>
        </authorList>
    </citation>
    <scope>NUCLEOTIDE SEQUENCE [LARGE SCALE GENOMIC DNA]</scope>
    <source>
        <strain evidence="4">S238N-H82</strain>
    </source>
</reference>
<sequence length="1103" mass="120048">MLRTSNPPAATAKDTPGRQPGQPIKSWAENTGKLSRFRKENGIVGAGGHRSLYRSLTTPVKLSVGGEWALQECENLTTWANSHLKRKKFRLVNDLRKSVSDGLTLVNLIECLTSEKVPNIQTRPIIRAQKTENLQKCLYYLEGRGVPIQDITAKDLAEGNLKATLTIVSRLKEIFESAQVQGTSEQGADREQAEPRPHSAPSSGTERLGNGDGEADTSLSESLEAESGRLYPGDDPNEVRHAYYDDRAISHQKPVYSGGGLRDDILPGSMATDDEEEDISQSEIPPTLQSTTEMGSHGVSQHGADSRRQIIGLSQAIREKARISVSTEVPGSPNKLQAWDTQAIFTAPAPVRDQVSLTVEERLKSLLDSPYLEEMAGSPRKKGYLEGELLLPPPPKGHSPFSYPDGIDNPALEGAMNGQVRGQDVELSELGLGSGYVPSHPNQRGRVATRGEAVLRMRGAGRAEVHSAHAYSNGPPAQQLVNGSPNTRGRPVAGEHSPGRPAAHKQSPSPPGQVSGQQRRDNPHPQANQPSKTPPTGKKGVPPPAYGQQDRANVPGGNPHSSPHHSGPGQAVGSRQYLQGGHHLLQQRIHAGSSLQSQTRQFWLQQQQDQQHLQWQKPRDLEDDSRQPEPTSRPVPAPRSRPPNSTPSRGQPVPNSSNTPQRGPKTSSSSSYSSPSTLSQQSATPTKQGRIPPPYRSTSTPNKADSLPEHQGSFLTNVPSKMKANATHHLSGPPAETTVNSVSNPGQDLDMNFSGTGTISETSSRSSTPPLPPLSPSNTPPITPPGSPIPIVRPTRSMSTTVLPSAHVSPITQTDRKKTEPGRKGRKGSTRMGRSASTLQVGFSMLGKKKGSGKNRNSLRGGSREDDSQSEEGESMSLSEAELVRQQLTALEEMYREILRLLGADQTPRGPTTLTRKPTLTKLKRAGSSLGKPASSVKQRAKDIRSVNRRFARLESHVVTLARSVAHLSSELRTQNTLVQEIELLRQELENLKEQQKILQRQQLAQRKTPDRHQSHSRNTPLLVLPVKNSARLAKLTKFFGAEPPLLSIFLKKIGYEKYVKNFEAESIGILELPYMNEDRLKQIGVPMGPRVRILQEAKAALL</sequence>
<dbReference type="SMART" id="SM00033">
    <property type="entry name" value="CH"/>
    <property type="match status" value="1"/>
</dbReference>
<evidence type="ECO:0000313" key="5">
    <source>
        <dbReference type="RefSeq" id="XP_035675875.1"/>
    </source>
</evidence>
<evidence type="ECO:0000259" key="3">
    <source>
        <dbReference type="PROSITE" id="PS50021"/>
    </source>
</evidence>
<feature type="region of interest" description="Disordered" evidence="2">
    <location>
        <begin position="465"/>
        <end position="881"/>
    </location>
</feature>
<dbReference type="Pfam" id="PF07647">
    <property type="entry name" value="SAM_2"/>
    <property type="match status" value="1"/>
</dbReference>
<feature type="compositionally biased region" description="Low complexity" evidence="2">
    <location>
        <begin position="578"/>
        <end position="587"/>
    </location>
</feature>
<dbReference type="Proteomes" id="UP000001554">
    <property type="component" value="Chromosome 1"/>
</dbReference>
<dbReference type="SUPFAM" id="SSF47769">
    <property type="entry name" value="SAM/Pointed domain"/>
    <property type="match status" value="1"/>
</dbReference>
<dbReference type="InterPro" id="IPR001660">
    <property type="entry name" value="SAM"/>
</dbReference>
<dbReference type="CDD" id="cd21212">
    <property type="entry name" value="CH_NAV2-like"/>
    <property type="match status" value="1"/>
</dbReference>
<feature type="domain" description="Calponin-homology (CH)" evidence="3">
    <location>
        <begin position="70"/>
        <end position="176"/>
    </location>
</feature>
<feature type="compositionally biased region" description="Polar residues" evidence="2">
    <location>
        <begin position="653"/>
        <end position="665"/>
    </location>
</feature>
<reference evidence="5 6" key="2">
    <citation type="submission" date="2025-04" db="UniProtKB">
        <authorList>
            <consortium name="RefSeq"/>
        </authorList>
    </citation>
    <scope>IDENTIFICATION</scope>
    <source>
        <strain evidence="5 6">S238N-H82</strain>
        <tissue evidence="5 6">Testes</tissue>
    </source>
</reference>
<dbReference type="RefSeq" id="XP_035675875.1">
    <property type="nucleotide sequence ID" value="XM_035819982.1"/>
</dbReference>
<organism evidence="4 6">
    <name type="scientific">Branchiostoma floridae</name>
    <name type="common">Florida lancelet</name>
    <name type="synonym">Amphioxus</name>
    <dbReference type="NCBI Taxonomy" id="7739"/>
    <lineage>
        <taxon>Eukaryota</taxon>
        <taxon>Metazoa</taxon>
        <taxon>Chordata</taxon>
        <taxon>Cephalochordata</taxon>
        <taxon>Leptocardii</taxon>
        <taxon>Amphioxiformes</taxon>
        <taxon>Branchiostomatidae</taxon>
        <taxon>Branchiostoma</taxon>
    </lineage>
</organism>
<feature type="compositionally biased region" description="Low complexity" evidence="2">
    <location>
        <begin position="530"/>
        <end position="540"/>
    </location>
</feature>
<feature type="compositionally biased region" description="Low complexity" evidence="2">
    <location>
        <begin position="666"/>
        <end position="686"/>
    </location>
</feature>
<feature type="compositionally biased region" description="Polar residues" evidence="2">
    <location>
        <begin position="737"/>
        <end position="746"/>
    </location>
</feature>
<dbReference type="KEGG" id="bfo:118415394"/>
<evidence type="ECO:0000256" key="1">
    <source>
        <dbReference type="SAM" id="Coils"/>
    </source>
</evidence>
<dbReference type="InterPro" id="IPR013761">
    <property type="entry name" value="SAM/pointed_sf"/>
</dbReference>
<dbReference type="RefSeq" id="XP_035675884.1">
    <property type="nucleotide sequence ID" value="XM_035819991.1"/>
</dbReference>
<feature type="compositionally biased region" description="Polar residues" evidence="2">
    <location>
        <begin position="475"/>
        <end position="487"/>
    </location>
</feature>
<dbReference type="PROSITE" id="PS50021">
    <property type="entry name" value="CH"/>
    <property type="match status" value="1"/>
</dbReference>
<feature type="compositionally biased region" description="Pro residues" evidence="2">
    <location>
        <begin position="631"/>
        <end position="645"/>
    </location>
</feature>
<feature type="compositionally biased region" description="Basic and acidic residues" evidence="2">
    <location>
        <begin position="617"/>
        <end position="627"/>
    </location>
</feature>
<evidence type="ECO:0000313" key="6">
    <source>
        <dbReference type="RefSeq" id="XP_035675884.1"/>
    </source>
</evidence>
<feature type="compositionally biased region" description="Basic and acidic residues" evidence="2">
    <location>
        <begin position="187"/>
        <end position="197"/>
    </location>
</feature>
<feature type="compositionally biased region" description="Basic and acidic residues" evidence="2">
    <location>
        <begin position="814"/>
        <end position="823"/>
    </location>
</feature>
<feature type="compositionally biased region" description="Low complexity" evidence="2">
    <location>
        <begin position="595"/>
        <end position="616"/>
    </location>
</feature>
<dbReference type="SUPFAM" id="SSF47576">
    <property type="entry name" value="Calponin-homology domain, CH-domain"/>
    <property type="match status" value="1"/>
</dbReference>
<keyword evidence="1" id="KW-0175">Coiled coil</keyword>
<dbReference type="InterPro" id="IPR001715">
    <property type="entry name" value="CH_dom"/>
</dbReference>
<feature type="region of interest" description="Disordered" evidence="2">
    <location>
        <begin position="1"/>
        <end position="26"/>
    </location>
</feature>
<dbReference type="InterPro" id="IPR036872">
    <property type="entry name" value="CH_dom_sf"/>
</dbReference>
<keyword evidence="4" id="KW-1185">Reference proteome</keyword>
<evidence type="ECO:0000256" key="2">
    <source>
        <dbReference type="SAM" id="MobiDB-lite"/>
    </source>
</evidence>
<protein>
    <submittedName>
        <fullName evidence="5">Mucin-12-like isoform X1</fullName>
    </submittedName>
    <submittedName>
        <fullName evidence="6">Mucin-12-like isoform X2</fullName>
    </submittedName>
</protein>